<evidence type="ECO:0000313" key="3">
    <source>
        <dbReference type="EMBL" id="QKO30285.1"/>
    </source>
</evidence>
<organism evidence="2 4">
    <name type="scientific">Caproicibacterium lactatifermentans</name>
    <dbReference type="NCBI Taxonomy" id="2666138"/>
    <lineage>
        <taxon>Bacteria</taxon>
        <taxon>Bacillati</taxon>
        <taxon>Bacillota</taxon>
        <taxon>Clostridia</taxon>
        <taxon>Eubacteriales</taxon>
        <taxon>Oscillospiraceae</taxon>
        <taxon>Caproicibacterium</taxon>
    </lineage>
</organism>
<keyword evidence="1" id="KW-1133">Transmembrane helix</keyword>
<evidence type="ECO:0000256" key="1">
    <source>
        <dbReference type="SAM" id="Phobius"/>
    </source>
</evidence>
<evidence type="ECO:0000313" key="5">
    <source>
        <dbReference type="Proteomes" id="UP000509623"/>
    </source>
</evidence>
<reference evidence="4 5" key="1">
    <citation type="submission" date="2019-11" db="EMBL/GenBank/DDBJ databases">
        <authorList>
            <person name="Ren C."/>
            <person name="Wang H."/>
            <person name="Xu Y."/>
        </authorList>
    </citation>
    <scope>NUCLEOTIDE SEQUENCE [LARGE SCALE GENOMIC DNA]</scope>
    <source>
        <strain evidence="5">JNU-WLY1368</strain>
        <strain evidence="2 4">LBM 19010</strain>
    </source>
</reference>
<dbReference type="RefSeq" id="WP_086034925.1">
    <property type="nucleotide sequence ID" value="NZ_CP046051.1"/>
</dbReference>
<evidence type="ECO:0000313" key="2">
    <source>
        <dbReference type="EMBL" id="QKN23109.1"/>
    </source>
</evidence>
<dbReference type="Proteomes" id="UP000509623">
    <property type="component" value="Chromosome"/>
</dbReference>
<proteinExistence type="predicted"/>
<accession>A0A859DNI2</accession>
<sequence>MARERYLLHADEETIHSGELKRAPKTPKEKRENFWYYHKWHVLIAIGIAIVAALFLHDVFGKVRPDYQVGLITQYQVSQDVIDDYQAKLEKCANDRNGDGHITVEISNYAVGLSNMDPQRAQINETRLLGDLSDYSDMFFLCDEIGYTYIQQQGAWDTSHAKMALPKAMQHEGLTLTANMRVLYPDNDKKYTVHKEYWDASYRVYQKLIGKK</sequence>
<dbReference type="AlphaFoldDB" id="A0A859DNI2"/>
<dbReference type="KEGG" id="clf:GJQ69_00565"/>
<protein>
    <submittedName>
        <fullName evidence="2">Uncharacterized protein</fullName>
    </submittedName>
</protein>
<gene>
    <name evidence="2" type="ORF">GJQ69_00565</name>
    <name evidence="3" type="ORF">GKP14_04205</name>
</gene>
<dbReference type="Proteomes" id="UP000501316">
    <property type="component" value="Chromosome"/>
</dbReference>
<evidence type="ECO:0000313" key="4">
    <source>
        <dbReference type="Proteomes" id="UP000501316"/>
    </source>
</evidence>
<feature type="transmembrane region" description="Helical" evidence="1">
    <location>
        <begin position="40"/>
        <end position="60"/>
    </location>
</feature>
<keyword evidence="5" id="KW-1185">Reference proteome</keyword>
<keyword evidence="1" id="KW-0812">Transmembrane</keyword>
<dbReference type="EMBL" id="CP046161">
    <property type="protein sequence ID" value="QKO30285.1"/>
    <property type="molecule type" value="Genomic_DNA"/>
</dbReference>
<dbReference type="EMBL" id="CP046051">
    <property type="protein sequence ID" value="QKN23109.1"/>
    <property type="molecule type" value="Genomic_DNA"/>
</dbReference>
<name>A0A859DNI2_9FIRM</name>
<reference evidence="3" key="3">
    <citation type="journal article" date="2022" name="Int. J. Syst. Evol. Microbiol.">
        <title>Caproicibacterium lactatifermentans sp. nov., isolated from pit clay used for the production of Chinese strong aroma-type liquor.</title>
        <authorList>
            <person name="Wang H."/>
            <person name="Gu Y."/>
            <person name="Zhao D."/>
            <person name="Qiao Z."/>
            <person name="Zheng J."/>
            <person name="Gao J."/>
            <person name="Ren C."/>
            <person name="Xu Y."/>
        </authorList>
    </citation>
    <scope>NUCLEOTIDE SEQUENCE</scope>
    <source>
        <strain evidence="3">JNU-WLY1368</strain>
    </source>
</reference>
<keyword evidence="1" id="KW-0472">Membrane</keyword>
<reference evidence="3" key="2">
    <citation type="journal article" date="2021" name="Appl. Environ. Microbiol.">
        <title>Adaptability of a Caproate-Producing Bacterium Contributes to Its Dominance in an Anaerobic Fermentation System.</title>
        <authorList>
            <person name="Wang H."/>
            <person name="Gu Y."/>
            <person name="Zhou W."/>
            <person name="Zhao D."/>
            <person name="Qiao Z."/>
            <person name="Zheng J."/>
            <person name="Gao J."/>
            <person name="Chen X."/>
            <person name="Ren C."/>
            <person name="Xu Y."/>
        </authorList>
    </citation>
    <scope>NUCLEOTIDE SEQUENCE</scope>
    <source>
        <strain evidence="3">JNU-WLY1368</strain>
    </source>
</reference>